<dbReference type="InterPro" id="IPR001792">
    <property type="entry name" value="Acylphosphatase-like_dom"/>
</dbReference>
<dbReference type="AlphaFoldDB" id="A0A099KI41"/>
<dbReference type="GO" id="GO:0003998">
    <property type="term" value="F:acylphosphatase activity"/>
    <property type="evidence" value="ECO:0007669"/>
    <property type="project" value="UniProtKB-EC"/>
</dbReference>
<dbReference type="Proteomes" id="UP000029843">
    <property type="component" value="Unassembled WGS sequence"/>
</dbReference>
<organism evidence="9 10">
    <name type="scientific">Colwellia psychrerythraea</name>
    <name type="common">Vibrio psychroerythus</name>
    <dbReference type="NCBI Taxonomy" id="28229"/>
    <lineage>
        <taxon>Bacteria</taxon>
        <taxon>Pseudomonadati</taxon>
        <taxon>Pseudomonadota</taxon>
        <taxon>Gammaproteobacteria</taxon>
        <taxon>Alteromonadales</taxon>
        <taxon>Colwelliaceae</taxon>
        <taxon>Colwellia</taxon>
    </lineage>
</organism>
<dbReference type="EMBL" id="JQED01000037">
    <property type="protein sequence ID" value="KGJ90026.1"/>
    <property type="molecule type" value="Genomic_DNA"/>
</dbReference>
<dbReference type="InterPro" id="IPR020456">
    <property type="entry name" value="Acylphosphatase"/>
</dbReference>
<dbReference type="InterPro" id="IPR017968">
    <property type="entry name" value="Acylphosphatase_CS"/>
</dbReference>
<evidence type="ECO:0000313" key="9">
    <source>
        <dbReference type="EMBL" id="KGJ90026.1"/>
    </source>
</evidence>
<reference evidence="9 10" key="1">
    <citation type="submission" date="2014-08" db="EMBL/GenBank/DDBJ databases">
        <title>Genomic and Phenotypic Diversity of Colwellia psychrerythraea strains from Disparate Marine Basins.</title>
        <authorList>
            <person name="Techtmann S.M."/>
            <person name="Stelling S.C."/>
            <person name="Utturkar S.M."/>
            <person name="Alshibli N."/>
            <person name="Harris A."/>
            <person name="Brown S.D."/>
            <person name="Hazen T.C."/>
        </authorList>
    </citation>
    <scope>NUCLEOTIDE SEQUENCE [LARGE SCALE GENOMIC DNA]</scope>
    <source>
        <strain evidence="9 10">ND2E</strain>
    </source>
</reference>
<evidence type="ECO:0000256" key="7">
    <source>
        <dbReference type="RuleBase" id="RU004168"/>
    </source>
</evidence>
<evidence type="ECO:0000256" key="2">
    <source>
        <dbReference type="ARBA" id="ARBA00012150"/>
    </source>
</evidence>
<dbReference type="NCBIfam" id="NF011022">
    <property type="entry name" value="PRK14451.1"/>
    <property type="match status" value="1"/>
</dbReference>
<dbReference type="Gene3D" id="3.30.70.100">
    <property type="match status" value="1"/>
</dbReference>
<dbReference type="NCBIfam" id="NF011000">
    <property type="entry name" value="PRK14426.1"/>
    <property type="match status" value="1"/>
</dbReference>
<comment type="catalytic activity">
    <reaction evidence="4 5 6">
        <text>an acyl phosphate + H2O = a carboxylate + phosphate + H(+)</text>
        <dbReference type="Rhea" id="RHEA:14965"/>
        <dbReference type="ChEBI" id="CHEBI:15377"/>
        <dbReference type="ChEBI" id="CHEBI:15378"/>
        <dbReference type="ChEBI" id="CHEBI:29067"/>
        <dbReference type="ChEBI" id="CHEBI:43474"/>
        <dbReference type="ChEBI" id="CHEBI:59918"/>
        <dbReference type="EC" id="3.6.1.7"/>
    </reaction>
</comment>
<accession>A0A099KI41</accession>
<dbReference type="PROSITE" id="PS00150">
    <property type="entry name" value="ACYLPHOSPHATASE_1"/>
    <property type="match status" value="1"/>
</dbReference>
<dbReference type="InterPro" id="IPR036046">
    <property type="entry name" value="Acylphosphatase-like_dom_sf"/>
</dbReference>
<feature type="active site" evidence="5">
    <location>
        <position position="39"/>
    </location>
</feature>
<feature type="active site" evidence="5">
    <location>
        <position position="57"/>
    </location>
</feature>
<feature type="domain" description="Acylphosphatase-like" evidence="8">
    <location>
        <begin position="24"/>
        <end position="109"/>
    </location>
</feature>
<dbReference type="PANTHER" id="PTHR47268">
    <property type="entry name" value="ACYLPHOSPHATASE"/>
    <property type="match status" value="1"/>
</dbReference>
<protein>
    <recommendedName>
        <fullName evidence="3 5">Acylphosphatase</fullName>
        <ecNumber evidence="2 5">3.6.1.7</ecNumber>
    </recommendedName>
</protein>
<evidence type="ECO:0000259" key="8">
    <source>
        <dbReference type="PROSITE" id="PS51160"/>
    </source>
</evidence>
<evidence type="ECO:0000256" key="5">
    <source>
        <dbReference type="PROSITE-ProRule" id="PRU00520"/>
    </source>
</evidence>
<sequence>MTSLGANFTDNNTDLRREIRMNVSYIAHISGRVQGVYFRASSQQQAIEYSLSGYARNLADGDVEVLLCGEEDNIEKMLAWLAHGPEQAQVTEIQHKKVPWQEHNFFSIG</sequence>
<evidence type="ECO:0000256" key="1">
    <source>
        <dbReference type="ARBA" id="ARBA00005614"/>
    </source>
</evidence>
<gene>
    <name evidence="9" type="ORF">ND2E_3582</name>
</gene>
<dbReference type="Pfam" id="PF00708">
    <property type="entry name" value="Acylphosphatase"/>
    <property type="match status" value="1"/>
</dbReference>
<proteinExistence type="inferred from homology"/>
<dbReference type="SUPFAM" id="SSF54975">
    <property type="entry name" value="Acylphosphatase/BLUF domain-like"/>
    <property type="match status" value="1"/>
</dbReference>
<comment type="similarity">
    <text evidence="1 7">Belongs to the acylphosphatase family.</text>
</comment>
<evidence type="ECO:0000313" key="10">
    <source>
        <dbReference type="Proteomes" id="UP000029843"/>
    </source>
</evidence>
<name>A0A099KI41_COLPS</name>
<dbReference type="EC" id="3.6.1.7" evidence="2 5"/>
<dbReference type="PROSITE" id="PS00151">
    <property type="entry name" value="ACYLPHOSPHATASE_2"/>
    <property type="match status" value="1"/>
</dbReference>
<dbReference type="PANTHER" id="PTHR47268:SF4">
    <property type="entry name" value="ACYLPHOSPHATASE"/>
    <property type="match status" value="1"/>
</dbReference>
<evidence type="ECO:0000256" key="3">
    <source>
        <dbReference type="ARBA" id="ARBA00015991"/>
    </source>
</evidence>
<evidence type="ECO:0000256" key="4">
    <source>
        <dbReference type="ARBA" id="ARBA00047645"/>
    </source>
</evidence>
<keyword evidence="5 6" id="KW-0378">Hydrolase</keyword>
<evidence type="ECO:0000256" key="6">
    <source>
        <dbReference type="RuleBase" id="RU000553"/>
    </source>
</evidence>
<dbReference type="PROSITE" id="PS51160">
    <property type="entry name" value="ACYLPHOSPHATASE_3"/>
    <property type="match status" value="1"/>
</dbReference>
<comment type="caution">
    <text evidence="9">The sequence shown here is derived from an EMBL/GenBank/DDBJ whole genome shotgun (WGS) entry which is preliminary data.</text>
</comment>
<dbReference type="PATRIC" id="fig|28229.4.peg.2733"/>